<organism evidence="2 3">
    <name type="scientific">Pleurotus eryngii</name>
    <name type="common">Boletus of the steppes</name>
    <dbReference type="NCBI Taxonomy" id="5323"/>
    <lineage>
        <taxon>Eukaryota</taxon>
        <taxon>Fungi</taxon>
        <taxon>Dikarya</taxon>
        <taxon>Basidiomycota</taxon>
        <taxon>Agaricomycotina</taxon>
        <taxon>Agaricomycetes</taxon>
        <taxon>Agaricomycetidae</taxon>
        <taxon>Agaricales</taxon>
        <taxon>Pleurotineae</taxon>
        <taxon>Pleurotaceae</taxon>
        <taxon>Pleurotus</taxon>
    </lineage>
</organism>
<evidence type="ECO:0000313" key="3">
    <source>
        <dbReference type="Proteomes" id="UP000807025"/>
    </source>
</evidence>
<proteinExistence type="predicted"/>
<reference evidence="2" key="1">
    <citation type="submission" date="2020-11" db="EMBL/GenBank/DDBJ databases">
        <authorList>
            <consortium name="DOE Joint Genome Institute"/>
            <person name="Ahrendt S."/>
            <person name="Riley R."/>
            <person name="Andreopoulos W."/>
            <person name="Labutti K."/>
            <person name="Pangilinan J."/>
            <person name="Ruiz-Duenas F.J."/>
            <person name="Barrasa J.M."/>
            <person name="Sanchez-Garcia M."/>
            <person name="Camarero S."/>
            <person name="Miyauchi S."/>
            <person name="Serrano A."/>
            <person name="Linde D."/>
            <person name="Babiker R."/>
            <person name="Drula E."/>
            <person name="Ayuso-Fernandez I."/>
            <person name="Pacheco R."/>
            <person name="Padilla G."/>
            <person name="Ferreira P."/>
            <person name="Barriuso J."/>
            <person name="Kellner H."/>
            <person name="Castanera R."/>
            <person name="Alfaro M."/>
            <person name="Ramirez L."/>
            <person name="Pisabarro A.G."/>
            <person name="Kuo A."/>
            <person name="Tritt A."/>
            <person name="Lipzen A."/>
            <person name="He G."/>
            <person name="Yan M."/>
            <person name="Ng V."/>
            <person name="Cullen D."/>
            <person name="Martin F."/>
            <person name="Rosso M.-N."/>
            <person name="Henrissat B."/>
            <person name="Hibbett D."/>
            <person name="Martinez A.T."/>
            <person name="Grigoriev I.V."/>
        </authorList>
    </citation>
    <scope>NUCLEOTIDE SEQUENCE</scope>
    <source>
        <strain evidence="2">ATCC 90797</strain>
    </source>
</reference>
<dbReference type="EMBL" id="MU154551">
    <property type="protein sequence ID" value="KAF9496575.1"/>
    <property type="molecule type" value="Genomic_DNA"/>
</dbReference>
<keyword evidence="3" id="KW-1185">Reference proteome</keyword>
<sequence>MTPMIPLTLTCTTDLEVSEEALEGMGEVLVEMEAVLAETEVGMKETEADQVVLHSWGGLFNPLPHGRNGPGPTMGPGDPDSSGNPPDPPPSRGNIAVPAPQAPLEFCWQFSFKIPLSFLPKWDGKLSTVIQYISELSYYQLLRDDVTNHLARIAPFRFTGLTRMWFNRLSLNDQLHCTVNMTNFLIFIREQFMHEEWQHNC</sequence>
<gene>
    <name evidence="2" type="ORF">BDN71DRAFT_1430169</name>
</gene>
<dbReference type="OrthoDB" id="3203159at2759"/>
<dbReference type="AlphaFoldDB" id="A0A9P6A1N3"/>
<protein>
    <submittedName>
        <fullName evidence="2">Uncharacterized protein</fullName>
    </submittedName>
</protein>
<feature type="region of interest" description="Disordered" evidence="1">
    <location>
        <begin position="64"/>
        <end position="96"/>
    </location>
</feature>
<evidence type="ECO:0000313" key="2">
    <source>
        <dbReference type="EMBL" id="KAF9496575.1"/>
    </source>
</evidence>
<name>A0A9P6A1N3_PLEER</name>
<comment type="caution">
    <text evidence="2">The sequence shown here is derived from an EMBL/GenBank/DDBJ whole genome shotgun (WGS) entry which is preliminary data.</text>
</comment>
<accession>A0A9P6A1N3</accession>
<dbReference type="Proteomes" id="UP000807025">
    <property type="component" value="Unassembled WGS sequence"/>
</dbReference>
<evidence type="ECO:0000256" key="1">
    <source>
        <dbReference type="SAM" id="MobiDB-lite"/>
    </source>
</evidence>
<feature type="compositionally biased region" description="Low complexity" evidence="1">
    <location>
        <begin position="75"/>
        <end position="84"/>
    </location>
</feature>